<protein>
    <recommendedName>
        <fullName evidence="1">Reverse transcriptase/retrotransposon-derived protein RNase H-like domain-containing protein</fullName>
    </recommendedName>
</protein>
<dbReference type="Pfam" id="PF17919">
    <property type="entry name" value="RT_RNaseH_2"/>
    <property type="match status" value="1"/>
</dbReference>
<dbReference type="Gene3D" id="3.10.20.370">
    <property type="match status" value="1"/>
</dbReference>
<proteinExistence type="predicted"/>
<dbReference type="SUPFAM" id="SSF56672">
    <property type="entry name" value="DNA/RNA polymerases"/>
    <property type="match status" value="1"/>
</dbReference>
<sequence>ARTTPTCCGLRIESSCYRRCVLSWAVPLQSTSIESPDADKEYTVGQEYRVLAEVFSAVRATQLPPHREGDCAITLREGLYHLSVGSIPSPRRRPRSVVAYIDDILIYSASFDQHIREVCAVLGTIFQNHLYCKLEKCKFHHREYLSQTTHGPTSGTSKTPQMGSAAEKAFEELKNAFATAPILAQPEPKKPFIVEVDVSDIGVGAVQSQARGKEEKLRPIAYFSRKLSLLEQNYSVGDQELLAMKLTLEEWRHWLEGAQHPLRTGERNIRADALSQHYNAEAQSTRPEPVLSPSCSLALITWDLDHSVEAVNLPKRQHHGALTTWAHTWMGTGHPGSMHTAQLLSARYW</sequence>
<dbReference type="InterPro" id="IPR041577">
    <property type="entry name" value="RT_RNaseH_2"/>
</dbReference>
<dbReference type="EMBL" id="JAROKS010000019">
    <property type="protein sequence ID" value="KAK1792167.1"/>
    <property type="molecule type" value="Genomic_DNA"/>
</dbReference>
<evidence type="ECO:0000259" key="1">
    <source>
        <dbReference type="Pfam" id="PF17919"/>
    </source>
</evidence>
<organism evidence="2 3">
    <name type="scientific">Electrophorus voltai</name>
    <dbReference type="NCBI Taxonomy" id="2609070"/>
    <lineage>
        <taxon>Eukaryota</taxon>
        <taxon>Metazoa</taxon>
        <taxon>Chordata</taxon>
        <taxon>Craniata</taxon>
        <taxon>Vertebrata</taxon>
        <taxon>Euteleostomi</taxon>
        <taxon>Actinopterygii</taxon>
        <taxon>Neopterygii</taxon>
        <taxon>Teleostei</taxon>
        <taxon>Ostariophysi</taxon>
        <taxon>Gymnotiformes</taxon>
        <taxon>Gymnotoidei</taxon>
        <taxon>Gymnotidae</taxon>
        <taxon>Electrophorus</taxon>
    </lineage>
</organism>
<dbReference type="PANTHER" id="PTHR34072">
    <property type="entry name" value="ENZYMATIC POLYPROTEIN-RELATED"/>
    <property type="match status" value="1"/>
</dbReference>
<evidence type="ECO:0000313" key="2">
    <source>
        <dbReference type="EMBL" id="KAK1792167.1"/>
    </source>
</evidence>
<dbReference type="InterPro" id="IPR043128">
    <property type="entry name" value="Rev_trsase/Diguanyl_cyclase"/>
</dbReference>
<dbReference type="AlphaFoldDB" id="A0AAD9DUI4"/>
<dbReference type="Proteomes" id="UP001239994">
    <property type="component" value="Unassembled WGS sequence"/>
</dbReference>
<dbReference type="FunFam" id="3.10.20.370:FF:000003">
    <property type="entry name" value="Transposon Tf2-6 polyprotein"/>
    <property type="match status" value="1"/>
</dbReference>
<dbReference type="PANTHER" id="PTHR34072:SF42">
    <property type="entry name" value="INTEGRASE CATALYTIC DOMAIN-CONTAINING PROTEIN"/>
    <property type="match status" value="1"/>
</dbReference>
<accession>A0AAD9DUI4</accession>
<evidence type="ECO:0000313" key="3">
    <source>
        <dbReference type="Proteomes" id="UP001239994"/>
    </source>
</evidence>
<feature type="domain" description="Reverse transcriptase/retrotransposon-derived protein RNase H-like" evidence="1">
    <location>
        <begin position="164"/>
        <end position="259"/>
    </location>
</feature>
<comment type="caution">
    <text evidence="2">The sequence shown here is derived from an EMBL/GenBank/DDBJ whole genome shotgun (WGS) entry which is preliminary data.</text>
</comment>
<name>A0AAD9DUI4_9TELE</name>
<reference evidence="2" key="1">
    <citation type="submission" date="2023-03" db="EMBL/GenBank/DDBJ databases">
        <title>Electrophorus voltai genome.</title>
        <authorList>
            <person name="Bian C."/>
        </authorList>
    </citation>
    <scope>NUCLEOTIDE SEQUENCE</scope>
    <source>
        <strain evidence="2">CB-2022</strain>
        <tissue evidence="2">Muscle</tissue>
    </source>
</reference>
<dbReference type="Gene3D" id="3.30.70.270">
    <property type="match status" value="1"/>
</dbReference>
<feature type="non-terminal residue" evidence="2">
    <location>
        <position position="1"/>
    </location>
</feature>
<keyword evidence="3" id="KW-1185">Reference proteome</keyword>
<dbReference type="InterPro" id="IPR043502">
    <property type="entry name" value="DNA/RNA_pol_sf"/>
</dbReference>
<gene>
    <name evidence="2" type="ORF">P4O66_012062</name>
</gene>